<evidence type="ECO:0000256" key="1">
    <source>
        <dbReference type="SAM" id="MobiDB-lite"/>
    </source>
</evidence>
<reference evidence="2 3" key="1">
    <citation type="submission" date="2022-01" db="EMBL/GenBank/DDBJ databases">
        <title>Whole genome-based taxonomy of the Shewanellaceae.</title>
        <authorList>
            <person name="Martin-Rodriguez A.J."/>
        </authorList>
    </citation>
    <scope>NUCLEOTIDE SEQUENCE [LARGE SCALE GENOMIC DNA]</scope>
    <source>
        <strain evidence="2 3">DSM 17177</strain>
    </source>
</reference>
<dbReference type="RefSeq" id="WP_248942314.1">
    <property type="nucleotide sequence ID" value="NZ_JAKIKS010000114.1"/>
</dbReference>
<organism evidence="2 3">
    <name type="scientific">Shewanella surugensis</name>
    <dbReference type="NCBI Taxonomy" id="212020"/>
    <lineage>
        <taxon>Bacteria</taxon>
        <taxon>Pseudomonadati</taxon>
        <taxon>Pseudomonadota</taxon>
        <taxon>Gammaproteobacteria</taxon>
        <taxon>Alteromonadales</taxon>
        <taxon>Shewanellaceae</taxon>
        <taxon>Shewanella</taxon>
    </lineage>
</organism>
<name>A0ABT0LGT3_9GAMM</name>
<feature type="region of interest" description="Disordered" evidence="1">
    <location>
        <begin position="20"/>
        <end position="46"/>
    </location>
</feature>
<gene>
    <name evidence="2" type="ORF">L2764_21065</name>
</gene>
<protein>
    <submittedName>
        <fullName evidence="2">Uncharacterized protein</fullName>
    </submittedName>
</protein>
<proteinExistence type="predicted"/>
<sequence length="702" mass="77670">MSYFNYPRIIFDGTFQADPSTLNNTPNNYNPKNQIPESPDSPCPKVRSEVFTSQQQNNIELYWNPAGTGNFNLNAKITKIIYGPNECVNSPSEDPWIGQSIKSVFTVTPPKLVDLDPMQMNVSEVWAMTLGLGDNSSNFTGNFMPIGFVESWIQAQAVTPSSASASAIYQSLLIGLNDTNLSEELKNSKLIKALDVPNKALSINFNVRAYNVKPQIYQWNCDIKYQLATEGIPDEVISSLEPLLFYQMNAGQSLGQIPTPTYFNQQLKALLTPSNYDEYHEKIMVTAAMAYTPASQYEFSYGQAFGNIGPLAKDAADAPDFFTAARMLQPVTDEAGKQTTQYSHNYAPCQLFADSNHLSINLGNALPTLYPAGHFIDQGLLRLGYVNNTGDQKATIKDVTLLSTAPFNRSGDSLFEQGGIVDIQLTPEQITTIEKNPLTLVSVDDNQNITQILLSENPEGLFLRADQFVFRMNSGTAHLKRGGENQPDVYGNEVTVNIYARQFGKPLAHTEITLALLSEEQAFLYTNQTLGTGGTLGLVNISIPQNALNFDATVTTDLEGKASVTVKANNPGNPRAYIDGQVYFLSYNFKNEDYQGHGDDLVSIQIYQEQPGFGELTWDGSIGDILSQYGKLYPVMSQFDLSSYASVKLNSQKIKGVLLRNYNDPLYMPVVRDLSQDRIHMITQWIDKGCPLNSSDIHTNIA</sequence>
<accession>A0ABT0LGT3</accession>
<feature type="compositionally biased region" description="Low complexity" evidence="1">
    <location>
        <begin position="23"/>
        <end position="33"/>
    </location>
</feature>
<evidence type="ECO:0000313" key="3">
    <source>
        <dbReference type="Proteomes" id="UP001203423"/>
    </source>
</evidence>
<comment type="caution">
    <text evidence="2">The sequence shown here is derived from an EMBL/GenBank/DDBJ whole genome shotgun (WGS) entry which is preliminary data.</text>
</comment>
<keyword evidence="3" id="KW-1185">Reference proteome</keyword>
<evidence type="ECO:0000313" key="2">
    <source>
        <dbReference type="EMBL" id="MCL1126904.1"/>
    </source>
</evidence>
<dbReference type="EMBL" id="JAKIKS010000114">
    <property type="protein sequence ID" value="MCL1126904.1"/>
    <property type="molecule type" value="Genomic_DNA"/>
</dbReference>
<dbReference type="Proteomes" id="UP001203423">
    <property type="component" value="Unassembled WGS sequence"/>
</dbReference>